<dbReference type="Gene3D" id="3.30.2350.10">
    <property type="entry name" value="Pseudouridine synthase"/>
    <property type="match status" value="1"/>
</dbReference>
<evidence type="ECO:0000256" key="7">
    <source>
        <dbReference type="ARBA" id="ARBA00041803"/>
    </source>
</evidence>
<reference evidence="12" key="1">
    <citation type="journal article" date="2019" name="Int. J. Syst. Evol. Microbiol.">
        <title>The Global Catalogue of Microorganisms (GCM) 10K type strain sequencing project: providing services to taxonomists for standard genome sequencing and annotation.</title>
        <authorList>
            <consortium name="The Broad Institute Genomics Platform"/>
            <consortium name="The Broad Institute Genome Sequencing Center for Infectious Disease"/>
            <person name="Wu L."/>
            <person name="Ma J."/>
        </authorList>
    </citation>
    <scope>NUCLEOTIDE SEQUENCE [LARGE SCALE GENOMIC DNA]</scope>
    <source>
        <strain evidence="12">KCTC 52473</strain>
    </source>
</reference>
<comment type="function">
    <text evidence="4">Responsible for synthesis of pseudouridine from uracil-65 in transfer RNAs.</text>
</comment>
<evidence type="ECO:0000256" key="5">
    <source>
        <dbReference type="ARBA" id="ARBA00038943"/>
    </source>
</evidence>
<organism evidence="11 12">
    <name type="scientific">Agaribacter flavus</name>
    <dbReference type="NCBI Taxonomy" id="1902781"/>
    <lineage>
        <taxon>Bacteria</taxon>
        <taxon>Pseudomonadati</taxon>
        <taxon>Pseudomonadota</taxon>
        <taxon>Gammaproteobacteria</taxon>
        <taxon>Alteromonadales</taxon>
        <taxon>Alteromonadaceae</taxon>
        <taxon>Agaribacter</taxon>
    </lineage>
</organism>
<evidence type="ECO:0000256" key="3">
    <source>
        <dbReference type="ARBA" id="ARBA00036607"/>
    </source>
</evidence>
<dbReference type="InterPro" id="IPR020103">
    <property type="entry name" value="PsdUridine_synth_cat_dom_sf"/>
</dbReference>
<dbReference type="Pfam" id="PF00849">
    <property type="entry name" value="PseudoU_synth_2"/>
    <property type="match status" value="1"/>
</dbReference>
<gene>
    <name evidence="11" type="primary">truC</name>
    <name evidence="11" type="ORF">ACFOHL_09810</name>
</gene>
<comment type="caution">
    <text evidence="11">The sequence shown here is derived from an EMBL/GenBank/DDBJ whole genome shotgun (WGS) entry which is preliminary data.</text>
</comment>
<dbReference type="PANTHER" id="PTHR21600">
    <property type="entry name" value="MITOCHONDRIAL RNA PSEUDOURIDINE SYNTHASE"/>
    <property type="match status" value="1"/>
</dbReference>
<dbReference type="EMBL" id="JBHRSW010000015">
    <property type="protein sequence ID" value="MFC3121915.1"/>
    <property type="molecule type" value="Genomic_DNA"/>
</dbReference>
<keyword evidence="1" id="KW-0819">tRNA processing</keyword>
<dbReference type="InterPro" id="IPR050188">
    <property type="entry name" value="RluA_PseudoU_synthase"/>
</dbReference>
<name>A0ABV7FT67_9ALTE</name>
<comment type="catalytic activity">
    <reaction evidence="3">
        <text>uridine(65) in tRNA = pseudouridine(65) in tRNA</text>
        <dbReference type="Rhea" id="RHEA:42536"/>
        <dbReference type="Rhea" id="RHEA-COMP:10103"/>
        <dbReference type="Rhea" id="RHEA-COMP:10104"/>
        <dbReference type="ChEBI" id="CHEBI:65314"/>
        <dbReference type="ChEBI" id="CHEBI:65315"/>
        <dbReference type="EC" id="5.4.99.26"/>
    </reaction>
</comment>
<evidence type="ECO:0000256" key="4">
    <source>
        <dbReference type="ARBA" id="ARBA00037670"/>
    </source>
</evidence>
<evidence type="ECO:0000313" key="11">
    <source>
        <dbReference type="EMBL" id="MFC3121915.1"/>
    </source>
</evidence>
<dbReference type="PANTHER" id="PTHR21600:SF56">
    <property type="entry name" value="TRNA PSEUDOURIDINE SYNTHASE C"/>
    <property type="match status" value="1"/>
</dbReference>
<dbReference type="PROSITE" id="PS01129">
    <property type="entry name" value="PSI_RLU"/>
    <property type="match status" value="1"/>
</dbReference>
<evidence type="ECO:0000256" key="1">
    <source>
        <dbReference type="ARBA" id="ARBA00022694"/>
    </source>
</evidence>
<accession>A0ABV7FT67</accession>
<feature type="domain" description="Pseudouridine synthase RsuA/RluA-like" evidence="10">
    <location>
        <begin position="16"/>
        <end position="175"/>
    </location>
</feature>
<evidence type="ECO:0000256" key="8">
    <source>
        <dbReference type="ARBA" id="ARBA00041975"/>
    </source>
</evidence>
<evidence type="ECO:0000256" key="9">
    <source>
        <dbReference type="ARBA" id="ARBA00043049"/>
    </source>
</evidence>
<dbReference type="SUPFAM" id="SSF55120">
    <property type="entry name" value="Pseudouridine synthase"/>
    <property type="match status" value="1"/>
</dbReference>
<evidence type="ECO:0000256" key="6">
    <source>
        <dbReference type="ARBA" id="ARBA00040675"/>
    </source>
</evidence>
<dbReference type="EC" id="5.4.99.26" evidence="5"/>
<proteinExistence type="predicted"/>
<dbReference type="InterPro" id="IPR006224">
    <property type="entry name" value="PsdUridine_synth_RluA-like_CS"/>
</dbReference>
<protein>
    <recommendedName>
        <fullName evidence="6">tRNA pseudouridine synthase C</fullName>
        <ecNumber evidence="5">5.4.99.26</ecNumber>
    </recommendedName>
    <alternativeName>
        <fullName evidence="8">tRNA pseudouridine(65) synthase</fullName>
    </alternativeName>
    <alternativeName>
        <fullName evidence="9">tRNA pseudouridylate synthase C</fullName>
    </alternativeName>
    <alternativeName>
        <fullName evidence="7">tRNA-uridine isomerase C</fullName>
    </alternativeName>
</protein>
<sequence length="272" mass="31580">MSQIFKMLEIVFRDEHLVAVNKPANMLVHRSKVDRHETQFVMQTLRDQIGQHVFPLHRLDKPTSGVLLFATSASVASLMQGQFAEHKIEKQYIAIVRGYVDEKQQINYSLAEQLDKMTDNLDKKIEKKEAVTHLRPIASIQLPIPVSRYPTARFSLLELKPITGRKHQLRRHMAHIRHPIIGDTTHGDGKQNRFAREKLGFPRLALHAHSLCFFHPFTKQNVTVKCSFDSDFSTLVRRFDSVLTRQIENTIEGYKRHIYNEALYRDLSFGKL</sequence>
<evidence type="ECO:0000256" key="2">
    <source>
        <dbReference type="ARBA" id="ARBA00023235"/>
    </source>
</evidence>
<keyword evidence="2 11" id="KW-0413">Isomerase</keyword>
<dbReference type="NCBIfam" id="NF008321">
    <property type="entry name" value="PRK11112.1"/>
    <property type="match status" value="1"/>
</dbReference>
<dbReference type="GO" id="GO:0160149">
    <property type="term" value="F:tRNA pseudouridine(65) synthase activity"/>
    <property type="evidence" value="ECO:0007669"/>
    <property type="project" value="UniProtKB-EC"/>
</dbReference>
<evidence type="ECO:0000313" key="12">
    <source>
        <dbReference type="Proteomes" id="UP001595478"/>
    </source>
</evidence>
<dbReference type="RefSeq" id="WP_376920045.1">
    <property type="nucleotide sequence ID" value="NZ_JBHRSW010000015.1"/>
</dbReference>
<dbReference type="InterPro" id="IPR006145">
    <property type="entry name" value="PsdUridine_synth_RsuA/RluA"/>
</dbReference>
<dbReference type="Proteomes" id="UP001595478">
    <property type="component" value="Unassembled WGS sequence"/>
</dbReference>
<evidence type="ECO:0000259" key="10">
    <source>
        <dbReference type="Pfam" id="PF00849"/>
    </source>
</evidence>
<keyword evidence="12" id="KW-1185">Reference proteome</keyword>